<evidence type="ECO:0000256" key="1">
    <source>
        <dbReference type="SAM" id="SignalP"/>
    </source>
</evidence>
<keyword evidence="1" id="KW-0732">Signal</keyword>
<proteinExistence type="predicted"/>
<reference evidence="3 4" key="1">
    <citation type="submission" date="2018-12" db="EMBL/GenBank/DDBJ databases">
        <title>Sphingomonas sp. HMF7854 Genome sequencing and assembly.</title>
        <authorList>
            <person name="Cha I."/>
            <person name="Kang H."/>
            <person name="Kim H."/>
            <person name="Kang J."/>
            <person name="Joh K."/>
        </authorList>
    </citation>
    <scope>NUCLEOTIDE SEQUENCE [LARGE SCALE GENOMIC DNA]</scope>
    <source>
        <strain evidence="3 4">HMF7854</strain>
    </source>
</reference>
<evidence type="ECO:0000259" key="2">
    <source>
        <dbReference type="Pfam" id="PF03713"/>
    </source>
</evidence>
<dbReference type="PANTHER" id="PTHR36933">
    <property type="entry name" value="SLL0788 PROTEIN"/>
    <property type="match status" value="1"/>
</dbReference>
<name>A0A3R9WRJ9_9SPHN</name>
<sequence>MKFATPLVLLVLTAAASPPGNTFLADMTTAMERMHHGMMRPASGDPDRDFAEMMIVHHEGAIDMAKIQLQYGKNEQLRRLAQGIIVEQQQEIATMKRILDEHKASH</sequence>
<feature type="chain" id="PRO_5018776756" evidence="1">
    <location>
        <begin position="25"/>
        <end position="106"/>
    </location>
</feature>
<keyword evidence="4" id="KW-1185">Reference proteome</keyword>
<feature type="signal peptide" evidence="1">
    <location>
        <begin position="1"/>
        <end position="24"/>
    </location>
</feature>
<protein>
    <submittedName>
        <fullName evidence="3">DUF305 domain-containing protein</fullName>
    </submittedName>
</protein>
<dbReference type="Pfam" id="PF03713">
    <property type="entry name" value="DUF305"/>
    <property type="match status" value="1"/>
</dbReference>
<evidence type="ECO:0000313" key="3">
    <source>
        <dbReference type="EMBL" id="RST30113.1"/>
    </source>
</evidence>
<dbReference type="PANTHER" id="PTHR36933:SF1">
    <property type="entry name" value="SLL0788 PROTEIN"/>
    <property type="match status" value="1"/>
</dbReference>
<dbReference type="EMBL" id="RWJF01000001">
    <property type="protein sequence ID" value="RST30113.1"/>
    <property type="molecule type" value="Genomic_DNA"/>
</dbReference>
<comment type="caution">
    <text evidence="3">The sequence shown here is derived from an EMBL/GenBank/DDBJ whole genome shotgun (WGS) entry which is preliminary data.</text>
</comment>
<accession>A0A3R9WRJ9</accession>
<dbReference type="AlphaFoldDB" id="A0A3R9WRJ9"/>
<dbReference type="OrthoDB" id="517560at2"/>
<dbReference type="RefSeq" id="WP_126717947.1">
    <property type="nucleotide sequence ID" value="NZ_RWJF01000001.1"/>
</dbReference>
<feature type="domain" description="DUF305" evidence="2">
    <location>
        <begin position="25"/>
        <end position="99"/>
    </location>
</feature>
<dbReference type="InterPro" id="IPR005183">
    <property type="entry name" value="DUF305_CopM-like"/>
</dbReference>
<evidence type="ECO:0000313" key="4">
    <source>
        <dbReference type="Proteomes" id="UP000274661"/>
    </source>
</evidence>
<dbReference type="Proteomes" id="UP000274661">
    <property type="component" value="Unassembled WGS sequence"/>
</dbReference>
<dbReference type="Gene3D" id="1.20.1260.10">
    <property type="match status" value="1"/>
</dbReference>
<dbReference type="InterPro" id="IPR012347">
    <property type="entry name" value="Ferritin-like"/>
</dbReference>
<organism evidence="3 4">
    <name type="scientific">Sphingomonas ginkgonis</name>
    <dbReference type="NCBI Taxonomy" id="2315330"/>
    <lineage>
        <taxon>Bacteria</taxon>
        <taxon>Pseudomonadati</taxon>
        <taxon>Pseudomonadota</taxon>
        <taxon>Alphaproteobacteria</taxon>
        <taxon>Sphingomonadales</taxon>
        <taxon>Sphingomonadaceae</taxon>
        <taxon>Sphingomonas</taxon>
    </lineage>
</organism>
<gene>
    <name evidence="3" type="ORF">HMF7854_04205</name>
</gene>